<dbReference type="Pfam" id="PF12787">
    <property type="entry name" value="EcsC"/>
    <property type="match status" value="1"/>
</dbReference>
<dbReference type="AlphaFoldDB" id="A1ATC1"/>
<organism evidence="1 2">
    <name type="scientific">Pelobacter propionicus (strain DSM 2379 / NBRC 103807 / OttBd1)</name>
    <dbReference type="NCBI Taxonomy" id="338966"/>
    <lineage>
        <taxon>Bacteria</taxon>
        <taxon>Pseudomonadati</taxon>
        <taxon>Thermodesulfobacteriota</taxon>
        <taxon>Desulfuromonadia</taxon>
        <taxon>Desulfuromonadales</taxon>
        <taxon>Desulfuromonadaceae</taxon>
        <taxon>Pelobacter</taxon>
    </lineage>
</organism>
<dbReference type="EMBL" id="CP000482">
    <property type="protein sequence ID" value="ABL00592.1"/>
    <property type="molecule type" value="Genomic_DNA"/>
</dbReference>
<dbReference type="eggNOG" id="ENOG502Z7KX">
    <property type="taxonomic scope" value="Bacteria"/>
</dbReference>
<evidence type="ECO:0000313" key="2">
    <source>
        <dbReference type="Proteomes" id="UP000006732"/>
    </source>
</evidence>
<evidence type="ECO:0000313" key="1">
    <source>
        <dbReference type="EMBL" id="ABL00592.1"/>
    </source>
</evidence>
<protein>
    <recommendedName>
        <fullName evidence="3">Peptidase</fullName>
    </recommendedName>
</protein>
<dbReference type="PANTHER" id="PTHR41260">
    <property type="entry name" value="PROTEIN ECSC"/>
    <property type="match status" value="1"/>
</dbReference>
<accession>A1ATC1</accession>
<reference evidence="1 2" key="1">
    <citation type="submission" date="2006-10" db="EMBL/GenBank/DDBJ databases">
        <title>Complete sequence of chromosome of Pelobacter propionicus DSM 2379.</title>
        <authorList>
            <consortium name="US DOE Joint Genome Institute"/>
            <person name="Copeland A."/>
            <person name="Lucas S."/>
            <person name="Lapidus A."/>
            <person name="Barry K."/>
            <person name="Detter J.C."/>
            <person name="Glavina del Rio T."/>
            <person name="Hammon N."/>
            <person name="Israni S."/>
            <person name="Dalin E."/>
            <person name="Tice H."/>
            <person name="Pitluck S."/>
            <person name="Saunders E."/>
            <person name="Brettin T."/>
            <person name="Bruce D."/>
            <person name="Han C."/>
            <person name="Tapia R."/>
            <person name="Schmutz J."/>
            <person name="Larimer F."/>
            <person name="Land M."/>
            <person name="Hauser L."/>
            <person name="Kyrpides N."/>
            <person name="Kim E."/>
            <person name="Lovley D."/>
            <person name="Richardson P."/>
        </authorList>
    </citation>
    <scope>NUCLEOTIDE SEQUENCE [LARGE SCALE GENOMIC DNA]</scope>
    <source>
        <strain evidence="2">DSM 2379 / NBRC 103807 / OttBd1</strain>
    </source>
</reference>
<dbReference type="Proteomes" id="UP000006732">
    <property type="component" value="Chromosome"/>
</dbReference>
<gene>
    <name evidence="1" type="ordered locus">Ppro_2994</name>
</gene>
<dbReference type="HOGENOM" id="CLU_087250_0_0_7"/>
<proteinExistence type="predicted"/>
<keyword evidence="2" id="KW-1185">Reference proteome</keyword>
<dbReference type="RefSeq" id="WP_011736827.1">
    <property type="nucleotide sequence ID" value="NC_008609.1"/>
</dbReference>
<dbReference type="PANTHER" id="PTHR41260:SF1">
    <property type="entry name" value="PROTEIN ECSC"/>
    <property type="match status" value="1"/>
</dbReference>
<dbReference type="KEGG" id="ppd:Ppro_2994"/>
<dbReference type="InterPro" id="IPR024787">
    <property type="entry name" value="EcsC"/>
</dbReference>
<sequence>MALSATEIADLRTARNLLENPGLAARLSSLVGAPIEAGFRRLPESLHGAIIAAARKSIEKALAVALLTMDRDGCGGEASNWWHKVAVGATGATGGVFGLSALAIELPVSTAIMLRSIADIARSQGEDLRHPDARLQCLQVLALGGQSKGDDPAEAGYFAARAALAKAVSEAAEHLARKGLTRKGAPALVRLITQVAARFSVVVSQKAAAQAVPVLGALGGAAINALFIDHFQDMGRGHFIIRRLERIHGHEEVRRMYGELG</sequence>
<evidence type="ECO:0008006" key="3">
    <source>
        <dbReference type="Google" id="ProtNLM"/>
    </source>
</evidence>
<dbReference type="OrthoDB" id="1238772at2"/>
<dbReference type="STRING" id="338966.Ppro_2994"/>
<name>A1ATC1_PELPD</name>